<reference evidence="2 3" key="1">
    <citation type="submission" date="2021-04" db="EMBL/GenBank/DDBJ databases">
        <title>novel species isolated from subtropical streams in China.</title>
        <authorList>
            <person name="Lu H."/>
        </authorList>
    </citation>
    <scope>NUCLEOTIDE SEQUENCE [LARGE SCALE GENOMIC DNA]</scope>
    <source>
        <strain evidence="2 3">BYS107W</strain>
    </source>
</reference>
<name>A0A941I2I3_9BURK</name>
<proteinExistence type="predicted"/>
<comment type="caution">
    <text evidence="2">The sequence shown here is derived from an EMBL/GenBank/DDBJ whole genome shotgun (WGS) entry which is preliminary data.</text>
</comment>
<accession>A0A941I2I3</accession>
<keyword evidence="3" id="KW-1185">Reference proteome</keyword>
<gene>
    <name evidence="2" type="ORF">KDM92_05210</name>
</gene>
<dbReference type="SUPFAM" id="SSF53850">
    <property type="entry name" value="Periplasmic binding protein-like II"/>
    <property type="match status" value="1"/>
</dbReference>
<dbReference type="AlphaFoldDB" id="A0A941I2I3"/>
<feature type="chain" id="PRO_5037022225" evidence="1">
    <location>
        <begin position="34"/>
        <end position="303"/>
    </location>
</feature>
<dbReference type="PROSITE" id="PS51257">
    <property type="entry name" value="PROKAR_LIPOPROTEIN"/>
    <property type="match status" value="1"/>
</dbReference>
<evidence type="ECO:0000313" key="3">
    <source>
        <dbReference type="Proteomes" id="UP000680158"/>
    </source>
</evidence>
<sequence length="303" mass="35084">MQTTHFRQIFKQQLIAVFTLLTLACSVSPCVEAKGVTVVIHPADEEKGDPRFNDVKEILKTALEKTVTEFGPYELRASKQHTNGLRYLNNLANGYDLNVVWSSTTEEKESNYLPIRIPLRKGLLGYRILLVHKDKKDLLKNVRTLADLKKFSVGQGVGWDDVKLYETNGIAVVEAKYSNLFRMLSYQRFDLFPRGINEIFSEFEKESAQNPELVIDENILIHYPWPYYFFVSKNNQALHKRLVAGLKKMLKDGSFDAIFWKYNGKAIEAVNFKNRRIIEIQNYLLPKATPLHNPSLWFHPKMK</sequence>
<dbReference type="Gene3D" id="3.40.190.10">
    <property type="entry name" value="Periplasmic binding protein-like II"/>
    <property type="match status" value="2"/>
</dbReference>
<keyword evidence="1" id="KW-0732">Signal</keyword>
<dbReference type="EMBL" id="JAGSPM010000002">
    <property type="protein sequence ID" value="MBR7745970.1"/>
    <property type="molecule type" value="Genomic_DNA"/>
</dbReference>
<feature type="signal peptide" evidence="1">
    <location>
        <begin position="1"/>
        <end position="33"/>
    </location>
</feature>
<organism evidence="2 3">
    <name type="scientific">Undibacterium baiyunense</name>
    <dbReference type="NCBI Taxonomy" id="2828731"/>
    <lineage>
        <taxon>Bacteria</taxon>
        <taxon>Pseudomonadati</taxon>
        <taxon>Pseudomonadota</taxon>
        <taxon>Betaproteobacteria</taxon>
        <taxon>Burkholderiales</taxon>
        <taxon>Oxalobacteraceae</taxon>
        <taxon>Undibacterium</taxon>
    </lineage>
</organism>
<evidence type="ECO:0000256" key="1">
    <source>
        <dbReference type="SAM" id="SignalP"/>
    </source>
</evidence>
<dbReference type="Proteomes" id="UP000680158">
    <property type="component" value="Unassembled WGS sequence"/>
</dbReference>
<protein>
    <submittedName>
        <fullName evidence="2">Transporter substrate-binding domain-containing protein</fullName>
    </submittedName>
</protein>
<evidence type="ECO:0000313" key="2">
    <source>
        <dbReference type="EMBL" id="MBR7745970.1"/>
    </source>
</evidence>